<gene>
    <name evidence="1" type="ORF">CferDRAFT_0119</name>
</gene>
<dbReference type="Proteomes" id="UP000004162">
    <property type="component" value="Unassembled WGS sequence"/>
</dbReference>
<comment type="caution">
    <text evidence="1">The sequence shown here is derived from an EMBL/GenBank/DDBJ whole genome shotgun (WGS) entry which is preliminary data.</text>
</comment>
<dbReference type="AlphaFoldDB" id="Q0YP61"/>
<name>Q0YP61_9CHLB</name>
<accession>Q0YP61</accession>
<sequence>DDLAWAEPSPVISAAFARFAQVIEKHGAMALSTEVRNAVHAAVQNWNGSDPDMHNLWCEEAIANLTETDKSAGRLALLTALAPWRVDKTVVKAFSSSFPGDERLIAALAWSSFEAAKRTGSWL</sequence>
<reference evidence="1 2" key="1">
    <citation type="submission" date="2006-07" db="EMBL/GenBank/DDBJ databases">
        <title>Annotation of the draft genome assembly of Chlorobium ferroxidans DSM 13031.</title>
        <authorList>
            <consortium name="US DOE Joint Genome Institute (JGI-ORNL)"/>
            <person name="Larimer F."/>
            <person name="Land M."/>
            <person name="Hauser L."/>
        </authorList>
    </citation>
    <scope>NUCLEOTIDE SEQUENCE [LARGE SCALE GENOMIC DNA]</scope>
    <source>
        <strain evidence="1 2">DSM 13031</strain>
    </source>
</reference>
<organism evidence="1 2">
    <name type="scientific">Chlorobium ferrooxidans DSM 13031</name>
    <dbReference type="NCBI Taxonomy" id="377431"/>
    <lineage>
        <taxon>Bacteria</taxon>
        <taxon>Pseudomonadati</taxon>
        <taxon>Chlorobiota</taxon>
        <taxon>Chlorobiia</taxon>
        <taxon>Chlorobiales</taxon>
        <taxon>Chlorobiaceae</taxon>
        <taxon>Chlorobium/Pelodictyon group</taxon>
        <taxon>Chlorobium</taxon>
    </lineage>
</organism>
<evidence type="ECO:0000313" key="1">
    <source>
        <dbReference type="EMBL" id="EAT58094.1"/>
    </source>
</evidence>
<evidence type="ECO:0000313" key="2">
    <source>
        <dbReference type="Proteomes" id="UP000004162"/>
    </source>
</evidence>
<dbReference type="EMBL" id="AASE01000033">
    <property type="protein sequence ID" value="EAT58094.1"/>
    <property type="molecule type" value="Genomic_DNA"/>
</dbReference>
<proteinExistence type="predicted"/>
<feature type="non-terminal residue" evidence="1">
    <location>
        <position position="1"/>
    </location>
</feature>
<reference evidence="1 2" key="2">
    <citation type="submission" date="2006-07" db="EMBL/GenBank/DDBJ databases">
        <title>Sequencing of the draft genome and assembly of Chlorobium ferroxidans DSM 13031.</title>
        <authorList>
            <consortium name="US DOE Joint Genome Institute (JGI-PGF)"/>
            <person name="Copeland A."/>
            <person name="Lucas S."/>
            <person name="Lapidus A."/>
            <person name="Barry K."/>
            <person name="Glavina del Rio T."/>
            <person name="Dalin E."/>
            <person name="Tice H."/>
            <person name="Bruce D."/>
            <person name="Pitluck S."/>
            <person name="Richardson P."/>
        </authorList>
    </citation>
    <scope>NUCLEOTIDE SEQUENCE [LARGE SCALE GENOMIC DNA]</scope>
    <source>
        <strain evidence="1 2">DSM 13031</strain>
    </source>
</reference>
<protein>
    <submittedName>
        <fullName evidence="1">Uncharacterized protein</fullName>
    </submittedName>
</protein>
<keyword evidence="2" id="KW-1185">Reference proteome</keyword>